<dbReference type="InterPro" id="IPR008927">
    <property type="entry name" value="6-PGluconate_DH-like_C_sf"/>
</dbReference>
<dbReference type="InterPro" id="IPR036291">
    <property type="entry name" value="NAD(P)-bd_dom_sf"/>
</dbReference>
<dbReference type="InterPro" id="IPR013328">
    <property type="entry name" value="6PGD_dom2"/>
</dbReference>
<gene>
    <name evidence="7" type="primary">uxaB_2</name>
    <name evidence="4" type="synonym">uxaB</name>
    <name evidence="7" type="ORF">CROST_038670</name>
</gene>
<dbReference type="PANTHER" id="PTHR30524">
    <property type="entry name" value="MANNITOL-1-PHOSPHATE 5-DEHYDROGENASE"/>
    <property type="match status" value="1"/>
</dbReference>
<protein>
    <recommendedName>
        <fullName evidence="4">Altronate oxidoreductase</fullName>
        <ecNumber evidence="4">1.1.1.58</ecNumber>
    </recommendedName>
    <alternativeName>
        <fullName evidence="4">Tagaturonate dehydrogenase</fullName>
    </alternativeName>
    <alternativeName>
        <fullName evidence="4">Tagaturonate reductase</fullName>
    </alternativeName>
</protein>
<reference evidence="7 8" key="1">
    <citation type="submission" date="2022-04" db="EMBL/GenBank/DDBJ databases">
        <title>Genome sequence of C. roseum typestrain.</title>
        <authorList>
            <person name="Poehlein A."/>
            <person name="Schoch T."/>
            <person name="Duerre P."/>
            <person name="Daniel R."/>
        </authorList>
    </citation>
    <scope>NUCLEOTIDE SEQUENCE [LARGE SCALE GENOMIC DNA]</scope>
    <source>
        <strain evidence="7 8">DSM 7320</strain>
    </source>
</reference>
<comment type="catalytic activity">
    <reaction evidence="4">
        <text>D-altronate + NAD(+) = keto-D-tagaturonate + NADH + H(+)</text>
        <dbReference type="Rhea" id="RHEA:17813"/>
        <dbReference type="ChEBI" id="CHEBI:15378"/>
        <dbReference type="ChEBI" id="CHEBI:17360"/>
        <dbReference type="ChEBI" id="CHEBI:17886"/>
        <dbReference type="ChEBI" id="CHEBI:57540"/>
        <dbReference type="ChEBI" id="CHEBI:57945"/>
        <dbReference type="EC" id="1.1.1.58"/>
    </reaction>
</comment>
<dbReference type="KEGG" id="crw:CROST_038670"/>
<dbReference type="GO" id="GO:0009026">
    <property type="term" value="F:tagaturonate reductase activity"/>
    <property type="evidence" value="ECO:0007669"/>
    <property type="project" value="UniProtKB-UniRule"/>
</dbReference>
<dbReference type="EMBL" id="CP096983">
    <property type="protein sequence ID" value="URZ13117.1"/>
    <property type="molecule type" value="Genomic_DNA"/>
</dbReference>
<proteinExistence type="inferred from homology"/>
<dbReference type="HAMAP" id="MF_00670">
    <property type="entry name" value="Altron_oxidoreduct"/>
    <property type="match status" value="1"/>
</dbReference>
<dbReference type="PANTHER" id="PTHR30524:SF0">
    <property type="entry name" value="ALTRONATE OXIDOREDUCTASE-RELATED"/>
    <property type="match status" value="1"/>
</dbReference>
<name>A0A1S8MH53_9CLOT</name>
<dbReference type="EC" id="1.1.1.58" evidence="4"/>
<dbReference type="Proteomes" id="UP000190951">
    <property type="component" value="Chromosome"/>
</dbReference>
<feature type="binding site" evidence="4">
    <location>
        <begin position="18"/>
        <end position="29"/>
    </location>
    <ligand>
        <name>NAD(+)</name>
        <dbReference type="ChEBI" id="CHEBI:57540"/>
    </ligand>
</feature>
<dbReference type="GO" id="GO:0019698">
    <property type="term" value="P:D-galacturonate catabolic process"/>
    <property type="evidence" value="ECO:0007669"/>
    <property type="project" value="TreeGrafter"/>
</dbReference>
<dbReference type="STRING" id="84029.CROST_18450"/>
<dbReference type="NCBIfam" id="NF002969">
    <property type="entry name" value="PRK03643.1"/>
    <property type="match status" value="1"/>
</dbReference>
<dbReference type="PRINTS" id="PR00084">
    <property type="entry name" value="MTLDHDRGNASE"/>
</dbReference>
<dbReference type="RefSeq" id="WP_077832193.1">
    <property type="nucleotide sequence ID" value="NZ_CP096983.1"/>
</dbReference>
<feature type="domain" description="Mannitol dehydrogenase N-terminal" evidence="5">
    <location>
        <begin position="16"/>
        <end position="261"/>
    </location>
</feature>
<keyword evidence="1 4" id="KW-0560">Oxidoreductase</keyword>
<dbReference type="Gene3D" id="1.10.1040.10">
    <property type="entry name" value="N-(1-d-carboxylethyl)-l-norvaline Dehydrogenase, domain 2"/>
    <property type="match status" value="1"/>
</dbReference>
<evidence type="ECO:0000256" key="2">
    <source>
        <dbReference type="ARBA" id="ARBA00023027"/>
    </source>
</evidence>
<dbReference type="Pfam" id="PF08125">
    <property type="entry name" value="Mannitol_dh_C"/>
    <property type="match status" value="1"/>
</dbReference>
<sequence length="492" mass="56757">MNLNKETFKDYKKYPERIIQFGEGNFLRAFVDWQIQKMNDEANFNSGVVAIQPRESGRVLPKLKAQDGLFTVCLQGIKDGEAVKEHSVINCISNCINPYEEFDKYLEVARSKELRFVISNTTEAGIAFDENDKYKSGCQKSYPGKLTALLYERFKFFKGEKGRGLIVIPCELIEKNGEELKAIIKKYAEVWKLEEEFSAWIETENTFCNTLVDRIVPGYPKDNIEEVTKEIGYEDKMVVVSEQYYLWVIEGPSFLKDELPVEEAGLNVKLVNDVTPYRERKVRILNGAHTALVPVAYLYGLDTVREAVEHEVVGEFIKEVIYEEIVPTLVSEDIPEEELVTYADSIIERFKNPFIHHYLMTIALNSMSKFETRDMPSILDYLKINGELPHRLVFSLAALIYFYKGKRGKETIELSDDDHILEFYKTIWENCDGTEEALEKLVQAVLAYKDIWKMDLNKVEGLKMAITKNIVNIEQLGIKKALEIHLNTVKVR</sequence>
<evidence type="ECO:0000259" key="5">
    <source>
        <dbReference type="Pfam" id="PF01232"/>
    </source>
</evidence>
<evidence type="ECO:0000313" key="7">
    <source>
        <dbReference type="EMBL" id="URZ13117.1"/>
    </source>
</evidence>
<dbReference type="AlphaFoldDB" id="A0A1S8MH53"/>
<evidence type="ECO:0000256" key="4">
    <source>
        <dbReference type="HAMAP-Rule" id="MF_00670"/>
    </source>
</evidence>
<dbReference type="InterPro" id="IPR013131">
    <property type="entry name" value="Mannitol_DH_N"/>
</dbReference>
<dbReference type="GO" id="GO:0019592">
    <property type="term" value="P:mannitol catabolic process"/>
    <property type="evidence" value="ECO:0007669"/>
    <property type="project" value="TreeGrafter"/>
</dbReference>
<feature type="domain" description="Mannitol dehydrogenase C-terminal" evidence="6">
    <location>
        <begin position="273"/>
        <end position="470"/>
    </location>
</feature>
<dbReference type="InterPro" id="IPR013118">
    <property type="entry name" value="Mannitol_DH_C"/>
</dbReference>
<evidence type="ECO:0000313" key="8">
    <source>
        <dbReference type="Proteomes" id="UP000190951"/>
    </source>
</evidence>
<dbReference type="InterPro" id="IPR023668">
    <property type="entry name" value="Altronate_OxRdtase"/>
</dbReference>
<evidence type="ECO:0000256" key="3">
    <source>
        <dbReference type="ARBA" id="ARBA00048615"/>
    </source>
</evidence>
<comment type="catalytic activity">
    <reaction evidence="3">
        <text>D-mannitol 1-phosphate + NAD(+) = beta-D-fructose 6-phosphate + NADH + H(+)</text>
        <dbReference type="Rhea" id="RHEA:19661"/>
        <dbReference type="ChEBI" id="CHEBI:15378"/>
        <dbReference type="ChEBI" id="CHEBI:57540"/>
        <dbReference type="ChEBI" id="CHEBI:57634"/>
        <dbReference type="ChEBI" id="CHEBI:57945"/>
        <dbReference type="ChEBI" id="CHEBI:61381"/>
        <dbReference type="EC" id="1.1.1.17"/>
    </reaction>
</comment>
<evidence type="ECO:0000256" key="1">
    <source>
        <dbReference type="ARBA" id="ARBA00023002"/>
    </source>
</evidence>
<keyword evidence="8" id="KW-1185">Reference proteome</keyword>
<dbReference type="SUPFAM" id="SSF48179">
    <property type="entry name" value="6-phosphogluconate dehydrogenase C-terminal domain-like"/>
    <property type="match status" value="1"/>
</dbReference>
<comment type="similarity">
    <text evidence="4">Belongs to the mannitol dehydrogenase family. UxaB subfamily.</text>
</comment>
<dbReference type="Pfam" id="PF01232">
    <property type="entry name" value="Mannitol_dh"/>
    <property type="match status" value="1"/>
</dbReference>
<dbReference type="GO" id="GO:0005829">
    <property type="term" value="C:cytosol"/>
    <property type="evidence" value="ECO:0007669"/>
    <property type="project" value="TreeGrafter"/>
</dbReference>
<dbReference type="SUPFAM" id="SSF51735">
    <property type="entry name" value="NAD(P)-binding Rossmann-fold domains"/>
    <property type="match status" value="1"/>
</dbReference>
<dbReference type="Gene3D" id="3.40.50.720">
    <property type="entry name" value="NAD(P)-binding Rossmann-like Domain"/>
    <property type="match status" value="1"/>
</dbReference>
<evidence type="ECO:0000259" key="6">
    <source>
        <dbReference type="Pfam" id="PF08125"/>
    </source>
</evidence>
<accession>A0A1S8MH53</accession>
<dbReference type="GO" id="GO:0008926">
    <property type="term" value="F:mannitol-1-phosphate 5-dehydrogenase activity"/>
    <property type="evidence" value="ECO:0007669"/>
    <property type="project" value="UniProtKB-EC"/>
</dbReference>
<dbReference type="InterPro" id="IPR000669">
    <property type="entry name" value="Mannitol_DH"/>
</dbReference>
<keyword evidence="2 4" id="KW-0520">NAD</keyword>
<organism evidence="7 8">
    <name type="scientific">Clostridium felsineum</name>
    <dbReference type="NCBI Taxonomy" id="36839"/>
    <lineage>
        <taxon>Bacteria</taxon>
        <taxon>Bacillati</taxon>
        <taxon>Bacillota</taxon>
        <taxon>Clostridia</taxon>
        <taxon>Eubacteriales</taxon>
        <taxon>Clostridiaceae</taxon>
        <taxon>Clostridium</taxon>
    </lineage>
</organism>
<comment type="pathway">
    <text evidence="4">Carbohydrate metabolism; pentose and glucuronate interconversion.</text>
</comment>